<evidence type="ECO:0000256" key="2">
    <source>
        <dbReference type="ARBA" id="ARBA00022448"/>
    </source>
</evidence>
<dbReference type="PANTHER" id="PTHR34596:SF2">
    <property type="entry name" value="CHITOPORIN"/>
    <property type="match status" value="1"/>
</dbReference>
<dbReference type="PANTHER" id="PTHR34596">
    <property type="entry name" value="CHITOPORIN"/>
    <property type="match status" value="1"/>
</dbReference>
<dbReference type="GO" id="GO:0016020">
    <property type="term" value="C:membrane"/>
    <property type="evidence" value="ECO:0007669"/>
    <property type="project" value="InterPro"/>
</dbReference>
<evidence type="ECO:0000256" key="1">
    <source>
        <dbReference type="ARBA" id="ARBA00009075"/>
    </source>
</evidence>
<gene>
    <name evidence="4" type="ORF">JHT90_12535</name>
</gene>
<evidence type="ECO:0000313" key="5">
    <source>
        <dbReference type="Proteomes" id="UP000595278"/>
    </source>
</evidence>
<reference evidence="4 5" key="1">
    <citation type="submission" date="2021-01" db="EMBL/GenBank/DDBJ databases">
        <title>Entomomonas sp. F2A isolated from a house cricket (Acheta domesticus).</title>
        <authorList>
            <person name="Spergser J."/>
            <person name="Busse H.-J."/>
        </authorList>
    </citation>
    <scope>NUCLEOTIDE SEQUENCE [LARGE SCALE GENOMIC DNA]</scope>
    <source>
        <strain evidence="4 5">F2A</strain>
    </source>
</reference>
<accession>A0A974NEM3</accession>
<dbReference type="Proteomes" id="UP000595278">
    <property type="component" value="Chromosome"/>
</dbReference>
<dbReference type="InterPro" id="IPR023614">
    <property type="entry name" value="Porin_dom_sf"/>
</dbReference>
<name>A0A974NEM3_9GAMM</name>
<protein>
    <submittedName>
        <fullName evidence="4">OprD family outer membrane porin</fullName>
    </submittedName>
</protein>
<dbReference type="GO" id="GO:0015288">
    <property type="term" value="F:porin activity"/>
    <property type="evidence" value="ECO:0007669"/>
    <property type="project" value="TreeGrafter"/>
</dbReference>
<evidence type="ECO:0000256" key="3">
    <source>
        <dbReference type="ARBA" id="ARBA00022729"/>
    </source>
</evidence>
<keyword evidence="5" id="KW-1185">Reference proteome</keyword>
<sequence>MKRIILLSLVVGEIACAQAEFVKDSTAELYLRNMYAEQDYRNTHRGSAGPEWGQAFTFRYKSGFTEGTVGVGLDLIGTTVVRLDSGGTIHKNVRDVKRVPGTMFPTKRNGKAENTYSTVDPTLKMKVSKTKLEVGGFLPYNPVLRHNDGRLVPQTFYGQQITSNEFDNTTIVLGKMEHARGRTSTNRQGLAPTGAGVGVATNKFYYGGVEYKLTDTATVKYYYGNLKDFYRQHFLGANDSYKIGPGKLNVNLYYWHSGSDGKNGSQKGRDQGYTATGYYGKNAAGNAITRGKVNNNTYQTYVNYVVKNHDIGVGYLVVSGRSNTSYIDQASAYPDIGGTSAPMITQRIIGNFTRAGERSWFAHYTYNFKDLGLPGLRTHINYTKGHGIKSGRGKLKEWERDFSIAYTMQEGFFKGVTLEWRDAVFRSQSAGHIDQTRLYVHYTIPLF</sequence>
<dbReference type="KEGG" id="eaz:JHT90_12535"/>
<dbReference type="Gene3D" id="2.40.160.10">
    <property type="entry name" value="Porin"/>
    <property type="match status" value="1"/>
</dbReference>
<keyword evidence="3" id="KW-0732">Signal</keyword>
<dbReference type="Pfam" id="PF03573">
    <property type="entry name" value="OprD"/>
    <property type="match status" value="1"/>
</dbReference>
<keyword evidence="2" id="KW-0813">Transport</keyword>
<organism evidence="4 5">
    <name type="scientific">Entomomonas asaccharolytica</name>
    <dbReference type="NCBI Taxonomy" id="2785331"/>
    <lineage>
        <taxon>Bacteria</taxon>
        <taxon>Pseudomonadati</taxon>
        <taxon>Pseudomonadota</taxon>
        <taxon>Gammaproteobacteria</taxon>
        <taxon>Pseudomonadales</taxon>
        <taxon>Pseudomonadaceae</taxon>
        <taxon>Entomomonas</taxon>
    </lineage>
</organism>
<dbReference type="InterPro" id="IPR005318">
    <property type="entry name" value="OM_porin_bac"/>
</dbReference>
<evidence type="ECO:0000313" key="4">
    <source>
        <dbReference type="EMBL" id="QQP85199.1"/>
    </source>
</evidence>
<dbReference type="RefSeq" id="WP_201091519.1">
    <property type="nucleotide sequence ID" value="NZ_CP067393.1"/>
</dbReference>
<dbReference type="EMBL" id="CP067393">
    <property type="protein sequence ID" value="QQP85199.1"/>
    <property type="molecule type" value="Genomic_DNA"/>
</dbReference>
<proteinExistence type="inferred from homology"/>
<dbReference type="AlphaFoldDB" id="A0A974NEM3"/>
<comment type="similarity">
    <text evidence="1">Belongs to the outer membrane porin (Opr) (TC 1.B.25) family.</text>
</comment>